<dbReference type="KEGG" id="cphy:B5808_08560"/>
<gene>
    <name evidence="1" type="ORF">B5808_08560</name>
</gene>
<dbReference type="Gene3D" id="2.60.120.10">
    <property type="entry name" value="Jelly Rolls"/>
    <property type="match status" value="1"/>
</dbReference>
<sequence length="144" mass="16342">MSDFLADLPLAGTLIATGFEGWSDELKDEFADHAFDGAVGSRLLSETPRARIWEIRLAPGERWHAHRHVLDYFWTAINAGTSRQHTFDGTTRDVSYHAGETRYFHFGPGEYLLHDIQNVGDTELIFTTVEHLDSDNEPLPLERS</sequence>
<dbReference type="STRING" id="1619308.B5808_08560"/>
<accession>A0A1X9LLU3</accession>
<dbReference type="EMBL" id="CP020715">
    <property type="protein sequence ID" value="ARJ05258.1"/>
    <property type="molecule type" value="Genomic_DNA"/>
</dbReference>
<reference evidence="1 2" key="1">
    <citation type="submission" date="2017-04" db="EMBL/GenBank/DDBJ databases">
        <authorList>
            <person name="Afonso C.L."/>
            <person name="Miller P.J."/>
            <person name="Scott M.A."/>
            <person name="Spackman E."/>
            <person name="Goraichik I."/>
            <person name="Dimitrov K.M."/>
            <person name="Suarez D.L."/>
            <person name="Swayne D.E."/>
        </authorList>
    </citation>
    <scope>NUCLEOTIDE SEQUENCE [LARGE SCALE GENOMIC DNA]</scope>
    <source>
        <strain evidence="2">XA(T)</strain>
    </source>
</reference>
<evidence type="ECO:0000313" key="1">
    <source>
        <dbReference type="EMBL" id="ARJ05258.1"/>
    </source>
</evidence>
<keyword evidence="2" id="KW-1185">Reference proteome</keyword>
<dbReference type="RefSeq" id="WP_085019396.1">
    <property type="nucleotide sequence ID" value="NZ_BMHD01000001.1"/>
</dbReference>
<dbReference type="SUPFAM" id="SSF51182">
    <property type="entry name" value="RmlC-like cupins"/>
    <property type="match status" value="1"/>
</dbReference>
<dbReference type="AlphaFoldDB" id="A0A1X9LLU3"/>
<dbReference type="Proteomes" id="UP000192775">
    <property type="component" value="Chromosome"/>
</dbReference>
<organism evidence="1 2">
    <name type="scientific">Cnuibacter physcomitrellae</name>
    <dbReference type="NCBI Taxonomy" id="1619308"/>
    <lineage>
        <taxon>Bacteria</taxon>
        <taxon>Bacillati</taxon>
        <taxon>Actinomycetota</taxon>
        <taxon>Actinomycetes</taxon>
        <taxon>Micrococcales</taxon>
        <taxon>Microbacteriaceae</taxon>
        <taxon>Cnuibacter</taxon>
    </lineage>
</organism>
<name>A0A1X9LLU3_9MICO</name>
<proteinExistence type="predicted"/>
<protein>
    <submittedName>
        <fullName evidence="1">Uncharacterized protein</fullName>
    </submittedName>
</protein>
<dbReference type="InterPro" id="IPR011051">
    <property type="entry name" value="RmlC_Cupin_sf"/>
</dbReference>
<evidence type="ECO:0000313" key="2">
    <source>
        <dbReference type="Proteomes" id="UP000192775"/>
    </source>
</evidence>
<dbReference type="InterPro" id="IPR014710">
    <property type="entry name" value="RmlC-like_jellyroll"/>
</dbReference>